<dbReference type="Gene3D" id="3.10.20.340">
    <property type="entry name" value="ArgJ beta chain, C-terminal domain"/>
    <property type="match status" value="1"/>
</dbReference>
<dbReference type="HOGENOM" id="CLU_027172_1_0_0"/>
<evidence type="ECO:0000313" key="12">
    <source>
        <dbReference type="Proteomes" id="UP000001887"/>
    </source>
</evidence>
<feature type="binding site" evidence="10">
    <location>
        <position position="396"/>
    </location>
    <ligand>
        <name>substrate</name>
    </ligand>
</feature>
<comment type="pathway">
    <text evidence="10">Amino-acid biosynthesis; L-arginine biosynthesis; N(2)-acetyl-L-ornithine from L-glutamate: step 1/4.</text>
</comment>
<sequence>MTYVVPRGFEMAGVACGIKKSGKDDLTLIHIPSGGVAAGVYTTNLVHAAPVTIDRARTPSANFRALVVNSGNANACTGERGMRDALEMCRLAGEAVGATAEQTLVMSTGIIGVFLPMEKIASGIAAATARLASDEAAFIAAAKGIMTTDAFMKVVSKQVEVAGSTVTLSGMCKGAGMIGPQMATMLAVMMTDANITPADARALLQRVADQSFNCISVEGHMSTNDTLLLLASGAASSAPLAGDDLLAFEKALLDACIELATQIPDDGEGATHLIEIEVRGTKSPKEARTIAQTIANSALVKTAITGGDPNWGRIVSAAGYAGVPFDPAGVDLTINGHPVYAQGSPLPFDPKTVSTSMKENRKTHLLLTLREGEESIRFWTSDLTVDYVRFNADYTT</sequence>
<dbReference type="GO" id="GO:0006526">
    <property type="term" value="P:L-arginine biosynthetic process"/>
    <property type="evidence" value="ECO:0007669"/>
    <property type="project" value="UniProtKB-UniRule"/>
</dbReference>
<dbReference type="KEGG" id="psl:Psta_3163"/>
<keyword evidence="12" id="KW-1185">Reference proteome</keyword>
<dbReference type="InterPro" id="IPR016117">
    <property type="entry name" value="ArgJ-like_dom_sf"/>
</dbReference>
<evidence type="ECO:0000256" key="1">
    <source>
        <dbReference type="ARBA" id="ARBA00004496"/>
    </source>
</evidence>
<comment type="function">
    <text evidence="10">Catalyzes two activities which are involved in the cyclic version of arginine biosynthesis: the synthesis of N-acetylglutamate from glutamate and acetyl-CoA as the acetyl donor, and of ornithine by transacetylation between N(2)-acetylornithine and glutamate.</text>
</comment>
<dbReference type="GO" id="GO:0006592">
    <property type="term" value="P:ornithine biosynthetic process"/>
    <property type="evidence" value="ECO:0007669"/>
    <property type="project" value="TreeGrafter"/>
</dbReference>
<dbReference type="NCBIfam" id="TIGR00120">
    <property type="entry name" value="ArgJ"/>
    <property type="match status" value="1"/>
</dbReference>
<dbReference type="OrthoDB" id="9804242at2"/>
<dbReference type="FunFam" id="3.60.70.12:FF:000001">
    <property type="entry name" value="Arginine biosynthesis bifunctional protein ArgJ, chloroplastic"/>
    <property type="match status" value="1"/>
</dbReference>
<keyword evidence="5 10" id="KW-0055">Arginine biosynthesis</keyword>
<dbReference type="EMBL" id="CP001848">
    <property type="protein sequence ID" value="ADB17827.1"/>
    <property type="molecule type" value="Genomic_DNA"/>
</dbReference>
<dbReference type="UniPathway" id="UPA00068">
    <property type="reaction ID" value="UER00106"/>
</dbReference>
<proteinExistence type="inferred from homology"/>
<evidence type="ECO:0000256" key="5">
    <source>
        <dbReference type="ARBA" id="ARBA00022571"/>
    </source>
</evidence>
<feature type="binding site" evidence="10">
    <location>
        <position position="173"/>
    </location>
    <ligand>
        <name>substrate</name>
    </ligand>
</feature>
<feature type="binding site" evidence="10">
    <location>
        <position position="147"/>
    </location>
    <ligand>
        <name>substrate</name>
    </ligand>
</feature>
<dbReference type="FunFam" id="3.10.20.340:FF:000003">
    <property type="entry name" value="Arginine biosynthesis bifunctional protein ArgJ"/>
    <property type="match status" value="1"/>
</dbReference>
<dbReference type="CDD" id="cd02152">
    <property type="entry name" value="OAT"/>
    <property type="match status" value="1"/>
</dbReference>
<keyword evidence="4 10" id="KW-0963">Cytoplasm</keyword>
<name>D2QWM4_PIRSD</name>
<comment type="catalytic activity">
    <reaction evidence="10">
        <text>L-glutamate + acetyl-CoA = N-acetyl-L-glutamate + CoA + H(+)</text>
        <dbReference type="Rhea" id="RHEA:24292"/>
        <dbReference type="ChEBI" id="CHEBI:15378"/>
        <dbReference type="ChEBI" id="CHEBI:29985"/>
        <dbReference type="ChEBI" id="CHEBI:44337"/>
        <dbReference type="ChEBI" id="CHEBI:57287"/>
        <dbReference type="ChEBI" id="CHEBI:57288"/>
        <dbReference type="EC" id="2.3.1.1"/>
    </reaction>
</comment>
<dbReference type="PANTHER" id="PTHR23100:SF0">
    <property type="entry name" value="ARGININE BIOSYNTHESIS BIFUNCTIONAL PROTEIN ARGJ, MITOCHONDRIAL"/>
    <property type="match status" value="1"/>
</dbReference>
<dbReference type="EC" id="2.3.1.1" evidence="10"/>
<dbReference type="eggNOG" id="COG1364">
    <property type="taxonomic scope" value="Bacteria"/>
</dbReference>
<evidence type="ECO:0000256" key="10">
    <source>
        <dbReference type="HAMAP-Rule" id="MF_01106"/>
    </source>
</evidence>
<dbReference type="SUPFAM" id="SSF56266">
    <property type="entry name" value="DmpA/ArgJ-like"/>
    <property type="match status" value="1"/>
</dbReference>
<feature type="binding site" evidence="10">
    <location>
        <position position="268"/>
    </location>
    <ligand>
        <name>substrate</name>
    </ligand>
</feature>
<feature type="binding site" evidence="10">
    <location>
        <position position="184"/>
    </location>
    <ligand>
        <name>substrate</name>
    </ligand>
</feature>
<dbReference type="EC" id="2.3.1.35" evidence="10"/>
<feature type="chain" id="PRO_5023381087" description="Arginine biosynthesis bifunctional protein ArgJ beta chain" evidence="10">
    <location>
        <begin position="184"/>
        <end position="396"/>
    </location>
</feature>
<dbReference type="STRING" id="530564.Psta_3163"/>
<keyword evidence="7 10" id="KW-0808">Transferase</keyword>
<comment type="pathway">
    <text evidence="10">Amino-acid biosynthesis; L-arginine biosynthesis; L-ornithine and N-acetyl-L-glutamate from L-glutamate and N(2)-acetyl-L-ornithine (cyclic): step 1/1.</text>
</comment>
<dbReference type="GO" id="GO:0004042">
    <property type="term" value="F:L-glutamate N-acetyltransferase activity"/>
    <property type="evidence" value="ECO:0007669"/>
    <property type="project" value="UniProtKB-UniRule"/>
</dbReference>
<evidence type="ECO:0000256" key="3">
    <source>
        <dbReference type="ARBA" id="ARBA00011475"/>
    </source>
</evidence>
<dbReference type="Proteomes" id="UP000001887">
    <property type="component" value="Chromosome"/>
</dbReference>
<reference evidence="11 12" key="1">
    <citation type="journal article" date="2009" name="Stand. Genomic Sci.">
        <title>Complete genome sequence of Pirellula staleyi type strain (ATCC 27377).</title>
        <authorList>
            <person name="Clum A."/>
            <person name="Tindall B.J."/>
            <person name="Sikorski J."/>
            <person name="Ivanova N."/>
            <person name="Mavrommatis K."/>
            <person name="Lucas S."/>
            <person name="Glavina del Rio T."/>
            <person name="Nolan M."/>
            <person name="Chen F."/>
            <person name="Tice H."/>
            <person name="Pitluck S."/>
            <person name="Cheng J.F."/>
            <person name="Chertkov O."/>
            <person name="Brettin T."/>
            <person name="Han C."/>
            <person name="Detter J.C."/>
            <person name="Kuske C."/>
            <person name="Bruce D."/>
            <person name="Goodwin L."/>
            <person name="Ovchinikova G."/>
            <person name="Pati A."/>
            <person name="Mikhailova N."/>
            <person name="Chen A."/>
            <person name="Palaniappan K."/>
            <person name="Land M."/>
            <person name="Hauser L."/>
            <person name="Chang Y.J."/>
            <person name="Jeffries C.D."/>
            <person name="Chain P."/>
            <person name="Rohde M."/>
            <person name="Goker M."/>
            <person name="Bristow J."/>
            <person name="Eisen J.A."/>
            <person name="Markowitz V."/>
            <person name="Hugenholtz P."/>
            <person name="Kyrpides N.C."/>
            <person name="Klenk H.P."/>
            <person name="Lapidus A."/>
        </authorList>
    </citation>
    <scope>NUCLEOTIDE SEQUENCE [LARGE SCALE GENOMIC DNA]</scope>
    <source>
        <strain evidence="12">ATCC 27377 / DSM 6068 / ICPB 4128</strain>
    </source>
</reference>
<feature type="site" description="Involved in the stabilization of negative charge on the oxyanion by the formation of the oxyanion hole" evidence="10">
    <location>
        <position position="108"/>
    </location>
</feature>
<dbReference type="GO" id="GO:0005737">
    <property type="term" value="C:cytoplasm"/>
    <property type="evidence" value="ECO:0007669"/>
    <property type="project" value="UniProtKB-SubCell"/>
</dbReference>
<evidence type="ECO:0000256" key="4">
    <source>
        <dbReference type="ARBA" id="ARBA00022490"/>
    </source>
</evidence>
<evidence type="ECO:0000256" key="2">
    <source>
        <dbReference type="ARBA" id="ARBA00006774"/>
    </source>
</evidence>
<comment type="subunit">
    <text evidence="3 10">Heterotetramer of two alpha and two beta chains.</text>
</comment>
<keyword evidence="8 10" id="KW-0068">Autocatalytic cleavage</keyword>
<comment type="subcellular location">
    <subcellularLocation>
        <location evidence="1 10">Cytoplasm</location>
    </subcellularLocation>
</comment>
<protein>
    <recommendedName>
        <fullName evidence="10">Arginine biosynthesis bifunctional protein ArgJ</fullName>
    </recommendedName>
    <domain>
        <recommendedName>
            <fullName evidence="10">Glutamate N-acetyltransferase</fullName>
            <ecNumber evidence="10">2.3.1.35</ecNumber>
        </recommendedName>
        <alternativeName>
            <fullName evidence="10">Ornithine acetyltransferase</fullName>
            <shortName evidence="10">OATase</shortName>
        </alternativeName>
        <alternativeName>
            <fullName evidence="10">Ornithine transacetylase</fullName>
        </alternativeName>
    </domain>
    <domain>
        <recommendedName>
            <fullName evidence="10">Amino-acid acetyltransferase</fullName>
            <ecNumber evidence="10">2.3.1.1</ecNumber>
        </recommendedName>
        <alternativeName>
            <fullName evidence="10">N-acetylglutamate synthase</fullName>
            <shortName evidence="10">AGSase</shortName>
        </alternativeName>
    </domain>
    <component>
        <recommendedName>
            <fullName evidence="10">Arginine biosynthesis bifunctional protein ArgJ alpha chain</fullName>
        </recommendedName>
    </component>
    <component>
        <recommendedName>
            <fullName evidence="10">Arginine biosynthesis bifunctional protein ArgJ beta chain</fullName>
        </recommendedName>
    </component>
</protein>
<dbReference type="NCBIfam" id="NF003802">
    <property type="entry name" value="PRK05388.1"/>
    <property type="match status" value="1"/>
</dbReference>
<dbReference type="GO" id="GO:0004358">
    <property type="term" value="F:L-glutamate N-acetyltransferase activity, acting on acetyl-L-ornithine as donor"/>
    <property type="evidence" value="ECO:0007669"/>
    <property type="project" value="UniProtKB-UniRule"/>
</dbReference>
<evidence type="ECO:0000256" key="7">
    <source>
        <dbReference type="ARBA" id="ARBA00022679"/>
    </source>
</evidence>
<comment type="catalytic activity">
    <reaction evidence="10">
        <text>N(2)-acetyl-L-ornithine + L-glutamate = N-acetyl-L-glutamate + L-ornithine</text>
        <dbReference type="Rhea" id="RHEA:15349"/>
        <dbReference type="ChEBI" id="CHEBI:29985"/>
        <dbReference type="ChEBI" id="CHEBI:44337"/>
        <dbReference type="ChEBI" id="CHEBI:46911"/>
        <dbReference type="ChEBI" id="CHEBI:57805"/>
        <dbReference type="EC" id="2.3.1.35"/>
    </reaction>
</comment>
<comment type="similarity">
    <text evidence="2 10">Belongs to the ArgJ family.</text>
</comment>
<evidence type="ECO:0000256" key="8">
    <source>
        <dbReference type="ARBA" id="ARBA00022813"/>
    </source>
</evidence>
<dbReference type="InterPro" id="IPR002813">
    <property type="entry name" value="Arg_biosynth_ArgJ"/>
</dbReference>
<accession>D2QWM4</accession>
<dbReference type="AlphaFoldDB" id="D2QWM4"/>
<feature type="site" description="Involved in the stabilization of negative charge on the oxyanion by the formation of the oxyanion hole" evidence="10">
    <location>
        <position position="109"/>
    </location>
</feature>
<organism evidence="11 12">
    <name type="scientific">Pirellula staleyi (strain ATCC 27377 / DSM 6068 / ICPB 4128)</name>
    <name type="common">Pirella staleyi</name>
    <dbReference type="NCBI Taxonomy" id="530564"/>
    <lineage>
        <taxon>Bacteria</taxon>
        <taxon>Pseudomonadati</taxon>
        <taxon>Planctomycetota</taxon>
        <taxon>Planctomycetia</taxon>
        <taxon>Pirellulales</taxon>
        <taxon>Pirellulaceae</taxon>
        <taxon>Pirellula</taxon>
    </lineage>
</organism>
<dbReference type="HAMAP" id="MF_01106">
    <property type="entry name" value="ArgJ"/>
    <property type="match status" value="1"/>
</dbReference>
<dbReference type="PANTHER" id="PTHR23100">
    <property type="entry name" value="ARGININE BIOSYNTHESIS BIFUNCTIONAL PROTEIN ARGJ"/>
    <property type="match status" value="1"/>
</dbReference>
<feature type="site" description="Cleavage; by autolysis" evidence="10">
    <location>
        <begin position="183"/>
        <end position="184"/>
    </location>
</feature>
<feature type="active site" description="Nucleophile" evidence="10">
    <location>
        <position position="184"/>
    </location>
</feature>
<feature type="chain" id="PRO_5023381088" description="Arginine biosynthesis bifunctional protein ArgJ alpha chain" evidence="10">
    <location>
        <begin position="1"/>
        <end position="183"/>
    </location>
</feature>
<dbReference type="Pfam" id="PF01960">
    <property type="entry name" value="ArgJ"/>
    <property type="match status" value="1"/>
</dbReference>
<evidence type="ECO:0000256" key="9">
    <source>
        <dbReference type="ARBA" id="ARBA00023315"/>
    </source>
</evidence>
<evidence type="ECO:0000256" key="6">
    <source>
        <dbReference type="ARBA" id="ARBA00022605"/>
    </source>
</evidence>
<keyword evidence="10" id="KW-0511">Multifunctional enzyme</keyword>
<keyword evidence="6 10" id="KW-0028">Amino-acid biosynthesis</keyword>
<dbReference type="InterPro" id="IPR042195">
    <property type="entry name" value="ArgJ_beta_C"/>
</dbReference>
<keyword evidence="9 10" id="KW-0012">Acyltransferase</keyword>
<evidence type="ECO:0000313" key="11">
    <source>
        <dbReference type="EMBL" id="ADB17827.1"/>
    </source>
</evidence>
<gene>
    <name evidence="10" type="primary">argJ</name>
    <name evidence="11" type="ordered locus">Psta_3163</name>
</gene>
<dbReference type="Gene3D" id="3.60.70.12">
    <property type="entry name" value="L-amino peptidase D-ALA esterase/amidase"/>
    <property type="match status" value="1"/>
</dbReference>
<feature type="binding site" evidence="10">
    <location>
        <position position="391"/>
    </location>
    <ligand>
        <name>substrate</name>
    </ligand>
</feature>